<dbReference type="FunFam" id="3.40.109.10:FF:000012">
    <property type="entry name" value="Nitroreductase family protein"/>
    <property type="match status" value="1"/>
</dbReference>
<accession>A0A1Y4VIP3</accession>
<dbReference type="Proteomes" id="UP000261210">
    <property type="component" value="Unassembled WGS sequence"/>
</dbReference>
<dbReference type="Proteomes" id="UP000284417">
    <property type="component" value="Unassembled WGS sequence"/>
</dbReference>
<evidence type="ECO:0000313" key="20">
    <source>
        <dbReference type="Proteomes" id="UP000435059"/>
    </source>
</evidence>
<evidence type="ECO:0000313" key="15">
    <source>
        <dbReference type="Proteomes" id="UP000283369"/>
    </source>
</evidence>
<dbReference type="Gene3D" id="3.40.109.10">
    <property type="entry name" value="NADH Oxidase"/>
    <property type="match status" value="1"/>
</dbReference>
<dbReference type="EMBL" id="JAIWYE010000020">
    <property type="protein sequence ID" value="MCA4704153.1"/>
    <property type="molecule type" value="Genomic_DNA"/>
</dbReference>
<protein>
    <submittedName>
        <fullName evidence="8">Nitroreductase family protein</fullName>
    </submittedName>
</protein>
<feature type="domain" description="Nitroreductase" evidence="2">
    <location>
        <begin position="42"/>
        <end position="96"/>
    </location>
</feature>
<dbReference type="EMBL" id="QRYV01000005">
    <property type="protein sequence ID" value="RGV18240.1"/>
    <property type="molecule type" value="Genomic_DNA"/>
</dbReference>
<dbReference type="EMBL" id="QROC01000059">
    <property type="protein sequence ID" value="RHK89310.1"/>
    <property type="molecule type" value="Genomic_DNA"/>
</dbReference>
<dbReference type="PROSITE" id="PS51257">
    <property type="entry name" value="PROKAR_LIPOPROTEIN"/>
    <property type="match status" value="1"/>
</dbReference>
<reference evidence="13" key="1">
    <citation type="submission" date="2017-04" db="EMBL/GenBank/DDBJ databases">
        <title>Function of individual gut microbiota members based on whole genome sequencing of pure cultures obtained from chicken caecum.</title>
        <authorList>
            <person name="Medvecky M."/>
            <person name="Cejkova D."/>
            <person name="Polansky O."/>
            <person name="Karasova D."/>
            <person name="Kubasova T."/>
            <person name="Cizek A."/>
            <person name="Rychlik I."/>
        </authorList>
    </citation>
    <scope>NUCLEOTIDE SEQUENCE [LARGE SCALE GENOMIC DNA]</scope>
    <source>
        <strain evidence="13">An109</strain>
    </source>
</reference>
<dbReference type="Proteomes" id="UP000283369">
    <property type="component" value="Unassembled WGS sequence"/>
</dbReference>
<reference evidence="3" key="7">
    <citation type="submission" date="2019-09" db="EMBL/GenBank/DDBJ databases">
        <authorList>
            <person name="Ross B.D."/>
            <person name="Verster A.J."/>
            <person name="Radey M.C."/>
            <person name="Schmidtke D.T."/>
            <person name="Pope C.E."/>
            <person name="Hoffman L.R."/>
            <person name="Hajjar A.M."/>
            <person name="Peterson S.B."/>
            <person name="Borenstein E."/>
            <person name="Mougous J.D."/>
        </authorList>
    </citation>
    <scope>NUCLEOTIDE SEQUENCE</scope>
    <source>
        <strain evidence="3">H204</strain>
    </source>
</reference>
<sequence>MKKIFSFLCLIAAIVVAMSACSSTKEEKGTSETGNAALDNIFARKSVRTYLNKGVEKEKIDLMLRAGMAAPSGKDVRPWEFIVVSDRAKLDSMAAALPYAKMLTQARNAIIVCGDSVRSSYWYLDCSAAAQNILLAAESLGLGAVWTAAYPYEDRMQVVRKYTNLPDNILPLCVIPFGYPATKENPKQKFDEKKIHYNQY</sequence>
<reference evidence="3" key="5">
    <citation type="journal article" date="2019" name="bioRxiv">
        <title>Acquired interbacterial defense systems protect against interspecies antagonism in the human gut microbiome.</title>
        <authorList>
            <person name="Ross B.D."/>
            <person name="Verster A.J."/>
            <person name="Radey M.C."/>
            <person name="Schmidtke D.T."/>
            <person name="Pope C.E."/>
            <person name="Hoffman L.R."/>
            <person name="Hajjar A.M."/>
            <person name="Peterson S.B."/>
            <person name="Borenstein E."/>
            <person name="Mougous J.D."/>
        </authorList>
    </citation>
    <scope>NUCLEOTIDE SEQUENCE</scope>
    <source>
        <strain evidence="3">H204</strain>
    </source>
</reference>
<feature type="chain" id="PRO_5010986230" evidence="1">
    <location>
        <begin position="23"/>
        <end position="200"/>
    </location>
</feature>
<dbReference type="EMBL" id="WDCP01000058">
    <property type="protein sequence ID" value="KAB6337317.1"/>
    <property type="molecule type" value="Genomic_DNA"/>
</dbReference>
<dbReference type="Proteomes" id="UP000435059">
    <property type="component" value="Unassembled WGS sequence"/>
</dbReference>
<dbReference type="Proteomes" id="UP000327007">
    <property type="component" value="Unassembled WGS sequence"/>
</dbReference>
<dbReference type="InterPro" id="IPR000415">
    <property type="entry name" value="Nitroreductase-like"/>
</dbReference>
<evidence type="ECO:0000313" key="19">
    <source>
        <dbReference type="Proteomes" id="UP000434604"/>
    </source>
</evidence>
<dbReference type="EMBL" id="QSQU01000028">
    <property type="protein sequence ID" value="RGK59381.1"/>
    <property type="molecule type" value="Genomic_DNA"/>
</dbReference>
<evidence type="ECO:0000313" key="10">
    <source>
        <dbReference type="EMBL" id="RGV18240.1"/>
    </source>
</evidence>
<dbReference type="Proteomes" id="UP000196036">
    <property type="component" value="Unassembled WGS sequence"/>
</dbReference>
<evidence type="ECO:0000259" key="2">
    <source>
        <dbReference type="Pfam" id="PF00881"/>
    </source>
</evidence>
<proteinExistence type="predicted"/>
<evidence type="ECO:0000313" key="6">
    <source>
        <dbReference type="EMBL" id="KAB6337317.1"/>
    </source>
</evidence>
<name>A0A1Y4VIP3_9BACE</name>
<feature type="signal peptide" evidence="1">
    <location>
        <begin position="1"/>
        <end position="22"/>
    </location>
</feature>
<dbReference type="EMBL" id="WDED01000019">
    <property type="protein sequence ID" value="KAB6147025.1"/>
    <property type="molecule type" value="Genomic_DNA"/>
</dbReference>
<dbReference type="InterPro" id="IPR050627">
    <property type="entry name" value="Nitroreductase/BluB"/>
</dbReference>
<evidence type="ECO:0000313" key="7">
    <source>
        <dbReference type="EMBL" id="MCA4704153.1"/>
    </source>
</evidence>
<evidence type="ECO:0000313" key="18">
    <source>
        <dbReference type="Proteomes" id="UP000327007"/>
    </source>
</evidence>
<dbReference type="RefSeq" id="WP_004315984.1">
    <property type="nucleotide sequence ID" value="NZ_CABKPA010000034.1"/>
</dbReference>
<dbReference type="Pfam" id="PF00881">
    <property type="entry name" value="Nitroreductase"/>
    <property type="match status" value="2"/>
</dbReference>
<dbReference type="PANTHER" id="PTHR23026">
    <property type="entry name" value="NADPH NITROREDUCTASE"/>
    <property type="match status" value="1"/>
</dbReference>
<dbReference type="CDD" id="cd02150">
    <property type="entry name" value="nitroreductase"/>
    <property type="match status" value="1"/>
</dbReference>
<evidence type="ECO:0000313" key="9">
    <source>
        <dbReference type="EMBL" id="RGK59381.1"/>
    </source>
</evidence>
<dbReference type="InterPro" id="IPR029479">
    <property type="entry name" value="Nitroreductase"/>
</dbReference>
<reference evidence="7" key="8">
    <citation type="submission" date="2023-08" db="EMBL/GenBank/DDBJ databases">
        <title>Mucin Metabolism Genes Underlie the Key Renovations of Bacteroides xylanisolvens Genomes in Captive Great Apes.</title>
        <authorList>
            <person name="Nishida A.H."/>
        </authorList>
    </citation>
    <scope>NUCLEOTIDE SEQUENCE</scope>
    <source>
        <strain evidence="7">P13.H9</strain>
    </source>
</reference>
<evidence type="ECO:0000313" key="4">
    <source>
        <dbReference type="EMBL" id="KAB6086040.1"/>
    </source>
</evidence>
<dbReference type="EMBL" id="QRNE01000039">
    <property type="protein sequence ID" value="RHK27873.1"/>
    <property type="molecule type" value="Genomic_DNA"/>
</dbReference>
<dbReference type="EMBL" id="WDES01000026">
    <property type="protein sequence ID" value="KAB6086040.1"/>
    <property type="molecule type" value="Genomic_DNA"/>
</dbReference>
<evidence type="ECO:0000313" key="11">
    <source>
        <dbReference type="EMBL" id="RHK27873.1"/>
    </source>
</evidence>
<dbReference type="Proteomes" id="UP001198461">
    <property type="component" value="Unassembled WGS sequence"/>
</dbReference>
<feature type="domain" description="Nitroreductase" evidence="2">
    <location>
        <begin position="100"/>
        <end position="179"/>
    </location>
</feature>
<evidence type="ECO:0000313" key="16">
    <source>
        <dbReference type="Proteomes" id="UP000284417"/>
    </source>
</evidence>
<reference evidence="8" key="2">
    <citation type="journal article" date="2018" name="BMC Genomics">
        <title>Whole genome sequencing and function prediction of 133 gut anaerobes isolated from chicken caecum in pure cultures.</title>
        <authorList>
            <person name="Medvecky M."/>
            <person name="Cejkova D."/>
            <person name="Polansky O."/>
            <person name="Karasova D."/>
            <person name="Kubasova T."/>
            <person name="Cizek A."/>
            <person name="Rychlik I."/>
        </authorList>
    </citation>
    <scope>NUCLEOTIDE SEQUENCE</scope>
    <source>
        <strain evidence="8">An109</strain>
    </source>
</reference>
<dbReference type="SUPFAM" id="SSF55469">
    <property type="entry name" value="FMN-dependent nitroreductase-like"/>
    <property type="match status" value="1"/>
</dbReference>
<dbReference type="GeneID" id="69479337"/>
<evidence type="ECO:0000313" key="12">
    <source>
        <dbReference type="EMBL" id="RHK89310.1"/>
    </source>
</evidence>
<evidence type="ECO:0000313" key="14">
    <source>
        <dbReference type="Proteomes" id="UP000261210"/>
    </source>
</evidence>
<keyword evidence="1" id="KW-0732">Signal</keyword>
<dbReference type="Proteomes" id="UP000438288">
    <property type="component" value="Unassembled WGS sequence"/>
</dbReference>
<evidence type="ECO:0000313" key="5">
    <source>
        <dbReference type="EMBL" id="KAB6147025.1"/>
    </source>
</evidence>
<dbReference type="Proteomes" id="UP000434604">
    <property type="component" value="Unassembled WGS sequence"/>
</dbReference>
<dbReference type="AlphaFoldDB" id="A0A1Y4VIP3"/>
<evidence type="ECO:0000313" key="13">
    <source>
        <dbReference type="Proteomes" id="UP000196036"/>
    </source>
</evidence>
<organism evidence="8 13">
    <name type="scientific">Bacteroides xylanisolvens</name>
    <dbReference type="NCBI Taxonomy" id="371601"/>
    <lineage>
        <taxon>Bacteria</taxon>
        <taxon>Pseudomonadati</taxon>
        <taxon>Bacteroidota</taxon>
        <taxon>Bacteroidia</taxon>
        <taxon>Bacteroidales</taxon>
        <taxon>Bacteroidaceae</taxon>
        <taxon>Bacteroides</taxon>
    </lineage>
</organism>
<comment type="caution">
    <text evidence="8">The sequence shown here is derived from an EMBL/GenBank/DDBJ whole genome shotgun (WGS) entry which is preliminary data.</text>
</comment>
<dbReference type="EMBL" id="NFLW01000018">
    <property type="protein sequence ID" value="OUQ69034.1"/>
    <property type="molecule type" value="Genomic_DNA"/>
</dbReference>
<evidence type="ECO:0000313" key="8">
    <source>
        <dbReference type="EMBL" id="OUQ69034.1"/>
    </source>
</evidence>
<evidence type="ECO:0000256" key="1">
    <source>
        <dbReference type="SAM" id="SignalP"/>
    </source>
</evidence>
<dbReference type="GO" id="GO:0016491">
    <property type="term" value="F:oxidoreductase activity"/>
    <property type="evidence" value="ECO:0007669"/>
    <property type="project" value="InterPro"/>
</dbReference>
<keyword evidence="20" id="KW-1185">Reference proteome</keyword>
<reference evidence="18" key="3">
    <citation type="journal article" date="2018" name="J. Anim. Genet.">
        <title>Acquired interbacterial defense systems protect against interspecies antagonism in the human gut microbiome.</title>
        <authorList>
            <person name="Ross B.D."/>
            <person name="Verster A.J."/>
            <person name="Radey M.C."/>
            <person name="Schmidtke D.T."/>
            <person name="Pope C.E."/>
            <person name="Hoffman L.R."/>
            <person name="Hajjar A."/>
            <person name="Peterson S.B."/>
            <person name="Borenstein E."/>
            <person name="Mougous J."/>
        </authorList>
    </citation>
    <scope>NUCLEOTIDE SEQUENCE [LARGE SCALE GENOMIC DNA]</scope>
    <source>
        <strain evidence="18">H204</strain>
    </source>
</reference>
<gene>
    <name evidence="8" type="ORF">B5E52_10615</name>
    <name evidence="12" type="ORF">DW042_23640</name>
    <name evidence="11" type="ORF">DW075_08895</name>
    <name evidence="10" type="ORF">DWW25_02980</name>
    <name evidence="9" type="ORF">DXD03_17340</name>
    <name evidence="3" type="ORF">F6S82_02495</name>
    <name evidence="5" type="ORF">GA398_13845</name>
    <name evidence="4" type="ORF">GA574_15120</name>
    <name evidence="6" type="ORF">GAZ43_19185</name>
    <name evidence="7" type="ORF">LD004_11045</name>
</gene>
<reference evidence="19 20" key="6">
    <citation type="journal article" date="2019" name="Nat. Med.">
        <title>A library of human gut bacterial isolates paired with longitudinal multiomics data enables mechanistic microbiome research.</title>
        <authorList>
            <person name="Poyet M."/>
            <person name="Groussin M."/>
            <person name="Gibbons S.M."/>
            <person name="Avila-Pacheco J."/>
            <person name="Jiang X."/>
            <person name="Kearney S.M."/>
            <person name="Perrotta A.R."/>
            <person name="Berdy B."/>
            <person name="Zhao S."/>
            <person name="Lieberman T.D."/>
            <person name="Swanson P.K."/>
            <person name="Smith M."/>
            <person name="Roesemann S."/>
            <person name="Alexander J.E."/>
            <person name="Rich S.A."/>
            <person name="Livny J."/>
            <person name="Vlamakis H."/>
            <person name="Clish C."/>
            <person name="Bullock K."/>
            <person name="Deik A."/>
            <person name="Scott J."/>
            <person name="Pierce K.A."/>
            <person name="Xavier R.J."/>
            <person name="Alm E.J."/>
        </authorList>
    </citation>
    <scope>NUCLEOTIDE SEQUENCE [LARGE SCALE GENOMIC DNA]</scope>
    <source>
        <strain evidence="6 21">BIOML-A16</strain>
        <strain evidence="5 19">BIOML-A58</strain>
        <strain evidence="4 20">BIOML-A74</strain>
    </source>
</reference>
<reference evidence="14 15" key="4">
    <citation type="submission" date="2018-08" db="EMBL/GenBank/DDBJ databases">
        <title>A genome reference for cultivated species of the human gut microbiota.</title>
        <authorList>
            <person name="Zou Y."/>
            <person name="Xue W."/>
            <person name="Luo G."/>
        </authorList>
    </citation>
    <scope>NUCLEOTIDE SEQUENCE [LARGE SCALE GENOMIC DNA]</scope>
    <source>
        <strain evidence="10 15">AF14-7</strain>
        <strain evidence="12 16">AF39-6AC</strain>
        <strain evidence="11 17">AF46-11NS</strain>
        <strain evidence="9 14">TF10-34</strain>
    </source>
</reference>
<dbReference type="PANTHER" id="PTHR23026:SF123">
    <property type="entry name" value="NAD(P)H NITROREDUCTASE RV3131-RELATED"/>
    <property type="match status" value="1"/>
</dbReference>
<evidence type="ECO:0000313" key="17">
    <source>
        <dbReference type="Proteomes" id="UP000285503"/>
    </source>
</evidence>
<dbReference type="EMBL" id="VYQC01000001">
    <property type="protein sequence ID" value="KAA9050820.1"/>
    <property type="molecule type" value="Genomic_DNA"/>
</dbReference>
<dbReference type="Proteomes" id="UP000285503">
    <property type="component" value="Unassembled WGS sequence"/>
</dbReference>
<evidence type="ECO:0000313" key="3">
    <source>
        <dbReference type="EMBL" id="KAA9050820.1"/>
    </source>
</evidence>
<evidence type="ECO:0000313" key="21">
    <source>
        <dbReference type="Proteomes" id="UP000438288"/>
    </source>
</evidence>